<organism evidence="3 4">
    <name type="scientific">Stigmatella erecta</name>
    <dbReference type="NCBI Taxonomy" id="83460"/>
    <lineage>
        <taxon>Bacteria</taxon>
        <taxon>Pseudomonadati</taxon>
        <taxon>Myxococcota</taxon>
        <taxon>Myxococcia</taxon>
        <taxon>Myxococcales</taxon>
        <taxon>Cystobacterineae</taxon>
        <taxon>Archangiaceae</taxon>
        <taxon>Stigmatella</taxon>
    </lineage>
</organism>
<evidence type="ECO:0000313" key="3">
    <source>
        <dbReference type="EMBL" id="SET23329.1"/>
    </source>
</evidence>
<dbReference type="PANTHER" id="PTHR19328">
    <property type="entry name" value="HEDGEHOG-INTERACTING PROTEIN"/>
    <property type="match status" value="1"/>
</dbReference>
<sequence length="259" mass="27993">MGTAPREGCSASRPPHFADNRQFCVYVTHEDGEETRNRVERRVLSEGPQRATFERVIFGGIRAAQNHNGGRLRLGPDGRLYVGTGDAKDPDRAQNPDVPEGTLLRLTPEGEVPSHNLTGHGPSGERTLRGHDEVSVARLGANLGWPTVYRCESSEGLVTPALTWHDAAPPGGAALDTGSAIPEWKGSLRFGPLGAQHLHRVGFSAESPTQVAQHEVYLNNTHGRLRETLMGPGGHLYVTPSTCDGRGGPSKDLILRVRR</sequence>
<gene>
    <name evidence="3" type="ORF">SAMN05443639_102256</name>
</gene>
<dbReference type="Pfam" id="PF07995">
    <property type="entry name" value="GSDH"/>
    <property type="match status" value="2"/>
</dbReference>
<accession>A0A1I0CU35</accession>
<name>A0A1I0CU35_9BACT</name>
<feature type="region of interest" description="Disordered" evidence="1">
    <location>
        <begin position="108"/>
        <end position="128"/>
    </location>
</feature>
<dbReference type="InterPro" id="IPR011041">
    <property type="entry name" value="Quinoprot_gluc/sorb_DH_b-prop"/>
</dbReference>
<dbReference type="Proteomes" id="UP000199181">
    <property type="component" value="Unassembled WGS sequence"/>
</dbReference>
<dbReference type="Gene3D" id="2.120.10.30">
    <property type="entry name" value="TolB, C-terminal domain"/>
    <property type="match status" value="2"/>
</dbReference>
<dbReference type="RefSeq" id="WP_245767175.1">
    <property type="nucleotide sequence ID" value="NZ_FOIJ01000002.1"/>
</dbReference>
<reference evidence="4" key="1">
    <citation type="submission" date="2016-10" db="EMBL/GenBank/DDBJ databases">
        <authorList>
            <person name="Varghese N."/>
            <person name="Submissions S."/>
        </authorList>
    </citation>
    <scope>NUCLEOTIDE SEQUENCE [LARGE SCALE GENOMIC DNA]</scope>
    <source>
        <strain evidence="4">DSM 16858</strain>
    </source>
</reference>
<dbReference type="AlphaFoldDB" id="A0A1I0CU35"/>
<dbReference type="PANTHER" id="PTHR19328:SF13">
    <property type="entry name" value="HIPL1 PROTEIN"/>
    <property type="match status" value="1"/>
</dbReference>
<dbReference type="SUPFAM" id="SSF50952">
    <property type="entry name" value="Soluble quinoprotein glucose dehydrogenase"/>
    <property type="match status" value="1"/>
</dbReference>
<keyword evidence="4" id="KW-1185">Reference proteome</keyword>
<evidence type="ECO:0000256" key="1">
    <source>
        <dbReference type="SAM" id="MobiDB-lite"/>
    </source>
</evidence>
<evidence type="ECO:0000259" key="2">
    <source>
        <dbReference type="Pfam" id="PF07995"/>
    </source>
</evidence>
<dbReference type="InterPro" id="IPR012938">
    <property type="entry name" value="Glc/Sorbosone_DH"/>
</dbReference>
<protein>
    <submittedName>
        <fullName evidence="3">Glucose / Sorbosone dehydrogenase</fullName>
    </submittedName>
</protein>
<dbReference type="InterPro" id="IPR011042">
    <property type="entry name" value="6-blade_b-propeller_TolB-like"/>
</dbReference>
<dbReference type="EMBL" id="FOIJ01000002">
    <property type="protein sequence ID" value="SET23329.1"/>
    <property type="molecule type" value="Genomic_DNA"/>
</dbReference>
<feature type="domain" description="Glucose/Sorbosone dehydrogenase" evidence="2">
    <location>
        <begin position="15"/>
        <end position="117"/>
    </location>
</feature>
<evidence type="ECO:0000313" key="4">
    <source>
        <dbReference type="Proteomes" id="UP000199181"/>
    </source>
</evidence>
<feature type="domain" description="Glucose/Sorbosone dehydrogenase" evidence="2">
    <location>
        <begin position="120"/>
        <end position="246"/>
    </location>
</feature>
<proteinExistence type="predicted"/>